<feature type="transmembrane region" description="Helical" evidence="2">
    <location>
        <begin position="567"/>
        <end position="586"/>
    </location>
</feature>
<feature type="transmembrane region" description="Helical" evidence="2">
    <location>
        <begin position="699"/>
        <end position="718"/>
    </location>
</feature>
<dbReference type="PANTHER" id="PTHR38434">
    <property type="entry name" value="BLL2549 PROTEIN"/>
    <property type="match status" value="1"/>
</dbReference>
<feature type="transmembrane region" description="Helical" evidence="2">
    <location>
        <begin position="350"/>
        <end position="368"/>
    </location>
</feature>
<dbReference type="EMBL" id="CP002467">
    <property type="protein sequence ID" value="ADV84172.1"/>
    <property type="molecule type" value="Genomic_DNA"/>
</dbReference>
<feature type="transmembrane region" description="Helical" evidence="2">
    <location>
        <begin position="757"/>
        <end position="776"/>
    </location>
</feature>
<feature type="transmembrane region" description="Helical" evidence="2">
    <location>
        <begin position="181"/>
        <end position="204"/>
    </location>
</feature>
<feature type="transmembrane region" description="Helical" evidence="2">
    <location>
        <begin position="216"/>
        <end position="234"/>
    </location>
</feature>
<feature type="transmembrane region" description="Helical" evidence="2">
    <location>
        <begin position="622"/>
        <end position="641"/>
    </location>
</feature>
<evidence type="ECO:0000313" key="4">
    <source>
        <dbReference type="Proteomes" id="UP000006844"/>
    </source>
</evidence>
<feature type="transmembrane region" description="Helical" evidence="2">
    <location>
        <begin position="246"/>
        <end position="270"/>
    </location>
</feature>
<feature type="transmembrane region" description="Helical" evidence="2">
    <location>
        <begin position="676"/>
        <end position="693"/>
    </location>
</feature>
<evidence type="ECO:0008006" key="5">
    <source>
        <dbReference type="Google" id="ProtNLM"/>
    </source>
</evidence>
<feature type="transmembrane region" description="Helical" evidence="2">
    <location>
        <begin position="154"/>
        <end position="175"/>
    </location>
</feature>
<evidence type="ECO:0000256" key="2">
    <source>
        <dbReference type="SAM" id="Phobius"/>
    </source>
</evidence>
<feature type="transmembrane region" description="Helical" evidence="2">
    <location>
        <begin position="319"/>
        <end position="338"/>
    </location>
</feature>
<feature type="transmembrane region" description="Helical" evidence="2">
    <location>
        <begin position="482"/>
        <end position="503"/>
    </location>
</feature>
<keyword evidence="4" id="KW-1185">Reference proteome</keyword>
<dbReference type="PANTHER" id="PTHR38434:SF1">
    <property type="entry name" value="BLL2549 PROTEIN"/>
    <property type="match status" value="1"/>
</dbReference>
<gene>
    <name evidence="3" type="ordered locus">AciPR4_3418</name>
</gene>
<proteinExistence type="predicted"/>
<keyword evidence="1" id="KW-0175">Coiled coil</keyword>
<dbReference type="eggNOG" id="COG5373">
    <property type="taxonomic scope" value="Bacteria"/>
</dbReference>
<feature type="transmembrane region" description="Helical" evidence="2">
    <location>
        <begin position="734"/>
        <end position="751"/>
    </location>
</feature>
<evidence type="ECO:0000313" key="3">
    <source>
        <dbReference type="EMBL" id="ADV84172.1"/>
    </source>
</evidence>
<keyword evidence="2" id="KW-0812">Transmembrane</keyword>
<organism evidence="3 4">
    <name type="scientific">Terriglobus saanensis (strain ATCC BAA-1853 / DSM 23119 / SP1PR4)</name>
    <dbReference type="NCBI Taxonomy" id="401053"/>
    <lineage>
        <taxon>Bacteria</taxon>
        <taxon>Pseudomonadati</taxon>
        <taxon>Acidobacteriota</taxon>
        <taxon>Terriglobia</taxon>
        <taxon>Terriglobales</taxon>
        <taxon>Acidobacteriaceae</taxon>
        <taxon>Terriglobus</taxon>
    </lineage>
</organism>
<dbReference type="KEGG" id="tsa:AciPR4_3418"/>
<feature type="transmembrane region" description="Helical" evidence="2">
    <location>
        <begin position="451"/>
        <end position="470"/>
    </location>
</feature>
<feature type="transmembrane region" description="Helical" evidence="2">
    <location>
        <begin position="374"/>
        <end position="394"/>
    </location>
</feature>
<dbReference type="Pfam" id="PF10101">
    <property type="entry name" value="DUF2339"/>
    <property type="match status" value="1"/>
</dbReference>
<keyword evidence="2" id="KW-0472">Membrane</keyword>
<dbReference type="InterPro" id="IPR019286">
    <property type="entry name" value="DUF2339_TM"/>
</dbReference>
<feature type="transmembrane region" description="Helical" evidence="2">
    <location>
        <begin position="592"/>
        <end position="610"/>
    </location>
</feature>
<keyword evidence="2" id="KW-1133">Transmembrane helix</keyword>
<accession>E8UXE8</accession>
<feature type="transmembrane region" description="Helical" evidence="2">
    <location>
        <begin position="128"/>
        <end position="147"/>
    </location>
</feature>
<feature type="transmembrane region" description="Helical" evidence="2">
    <location>
        <begin position="783"/>
        <end position="802"/>
    </location>
</feature>
<feature type="transmembrane region" description="Helical" evidence="2">
    <location>
        <begin position="647"/>
        <end position="664"/>
    </location>
</feature>
<dbReference type="RefSeq" id="WP_013569903.1">
    <property type="nucleotide sequence ID" value="NC_014963.1"/>
</dbReference>
<feature type="coiled-coil region" evidence="1">
    <location>
        <begin position="27"/>
        <end position="54"/>
    </location>
</feature>
<evidence type="ECO:0000256" key="1">
    <source>
        <dbReference type="SAM" id="Coils"/>
    </source>
</evidence>
<reference evidence="3 4" key="1">
    <citation type="journal article" date="2012" name="Stand. Genomic Sci.">
        <title>Complete genome sequence of Terriglobus saanensis type strain SP1PR4(T), an Acidobacteria from tundra soil.</title>
        <authorList>
            <person name="Rawat S.R."/>
            <person name="Mannisto M.K."/>
            <person name="Starovoytov V."/>
            <person name="Goodwin L."/>
            <person name="Nolan M."/>
            <person name="Hauser L."/>
            <person name="Land M."/>
            <person name="Davenport K.W."/>
            <person name="Woyke T."/>
            <person name="Haggblom M.M."/>
        </authorList>
    </citation>
    <scope>NUCLEOTIDE SEQUENCE</scope>
    <source>
        <strain evidence="4">ATCC BAA-1853 / DSM 23119 / SP1PR4</strain>
    </source>
</reference>
<protein>
    <recommendedName>
        <fullName evidence="5">DUF2339 domain-containing protein</fullName>
    </recommendedName>
</protein>
<feature type="transmembrane region" description="Helical" evidence="2">
    <location>
        <begin position="282"/>
        <end position="299"/>
    </location>
</feature>
<dbReference type="AlphaFoldDB" id="E8UXE8"/>
<dbReference type="HOGENOM" id="CLU_295921_0_0_0"/>
<name>E8UXE8_TERSS</name>
<dbReference type="Proteomes" id="UP000006844">
    <property type="component" value="Chromosome"/>
</dbReference>
<feature type="transmembrane region" description="Helical" evidence="2">
    <location>
        <begin position="401"/>
        <end position="421"/>
    </location>
</feature>
<feature type="transmembrane region" description="Helical" evidence="2">
    <location>
        <begin position="808"/>
        <end position="827"/>
    </location>
</feature>
<dbReference type="STRING" id="401053.AciPR4_3418"/>
<feature type="transmembrane region" description="Helical" evidence="2">
    <location>
        <begin position="543"/>
        <end position="560"/>
    </location>
</feature>
<sequence length="838" mass="92781">MGILAILLCLGLFVYIHWLDQQRRSDTDSLRRLLDDANKQIESLRQAIARMSSTVQRPLDQPSAQKETVHEPASIPVPYPVPAKPIAPLDTPPQQLHETPALLEPAFTPPPVERPAKKSIEQSLGTNWLNRLGITLLVFGVALFLAYQLTHIGALGKVIAGLVLSGALLGGGLWLERKLQYQVFARAFIGGGWALLFLTIYAAHYFEATRILDSEFVDLVLLFLVGAGMVLHSLRYRSQVVTGLAFLLAFSTVTLSQVTVYSLLASALLALGLEIVCVREGWFALEIAGIAAAYSNHFFWLDQTLSKAGGQGHPFAEFWPSTAVLLLFYLIFRIGYVLRTPQTEQAESHSGAAAVLNSAAILFVMRYQSFHPEWAFRALLCFGALELVFAFVVRSRKRPKAFAILATLASVLLLAAIPFRYRDATWPMLWLAEGEALFLAGFFLREKIFRWIGSLALLASVLILTLNHLSLFDGTSTTDDSMLIAITYVLAAVLLWINAEWLYPGLRLTPNDRELPLLQTGSFTAASCAAVALWIWFPFATTIFAWAALALLLLETGTRFRSVVLRTQAYGVLAITLLRLFLVNFTGNQNRIAAAIVVMAACAACSERLRRSTETSNIERRLISGFAATAATTVLSTLLYLELRQEWLIVGWAAMVVIQTAAALLRDGIRVRAQALLLAGMVVVRVLLVNFSLASWRGWPFWVATGLLFAVVPIAFLLRRKPIETSNLLLRKPEQLLFFLPLALIVAWLGIEIENAWLTLSWSVLGVLVFLLALAVSERSYRLAGVGLLLLGVAKLVFFDVWQLEETARYLSLIGVGIALLGVSFLYSRYADRLKEYL</sequence>